<keyword evidence="1" id="KW-0812">Transmembrane</keyword>
<dbReference type="Proteomes" id="UP001602245">
    <property type="component" value="Unassembled WGS sequence"/>
</dbReference>
<dbReference type="EMBL" id="JBIAZU010000001">
    <property type="protein sequence ID" value="MFF5288086.1"/>
    <property type="molecule type" value="Genomic_DNA"/>
</dbReference>
<name>A0ABW6W470_9ACTN</name>
<keyword evidence="1" id="KW-0472">Membrane</keyword>
<protein>
    <submittedName>
        <fullName evidence="2">Uncharacterized protein</fullName>
    </submittedName>
</protein>
<gene>
    <name evidence="2" type="ORF">ACFY35_01520</name>
</gene>
<sequence>MTSTIDLDRPIRNERDRRRPWLIGLAVVAGVIGIAAATGCAYVVTHAGNKALPPGLHTVEVYTVDDAISTVVPAADRPGTVGRFIGMCDADSYYIEVDGGGQCVVLNGSLGTVQATGTRDGVALTAAEAAKVRDLVRRADGDTPEPATRVLLGYDDGWAGLVKVADLDAGGPVTGTAVG</sequence>
<evidence type="ECO:0000313" key="3">
    <source>
        <dbReference type="Proteomes" id="UP001602245"/>
    </source>
</evidence>
<feature type="transmembrane region" description="Helical" evidence="1">
    <location>
        <begin position="21"/>
        <end position="44"/>
    </location>
</feature>
<dbReference type="RefSeq" id="WP_020518518.1">
    <property type="nucleotide sequence ID" value="NZ_JBIAZU010000001.1"/>
</dbReference>
<proteinExistence type="predicted"/>
<reference evidence="2 3" key="1">
    <citation type="submission" date="2024-10" db="EMBL/GenBank/DDBJ databases">
        <title>The Natural Products Discovery Center: Release of the First 8490 Sequenced Strains for Exploring Actinobacteria Biosynthetic Diversity.</title>
        <authorList>
            <person name="Kalkreuter E."/>
            <person name="Kautsar S.A."/>
            <person name="Yang D."/>
            <person name="Bader C.D."/>
            <person name="Teijaro C.N."/>
            <person name="Fluegel L."/>
            <person name="Davis C.M."/>
            <person name="Simpson J.R."/>
            <person name="Lauterbach L."/>
            <person name="Steele A.D."/>
            <person name="Gui C."/>
            <person name="Meng S."/>
            <person name="Li G."/>
            <person name="Viehrig K."/>
            <person name="Ye F."/>
            <person name="Su P."/>
            <person name="Kiefer A.F."/>
            <person name="Nichols A."/>
            <person name="Cepeda A.J."/>
            <person name="Yan W."/>
            <person name="Fan B."/>
            <person name="Jiang Y."/>
            <person name="Adhikari A."/>
            <person name="Zheng C.-J."/>
            <person name="Schuster L."/>
            <person name="Cowan T.M."/>
            <person name="Smanski M.J."/>
            <person name="Chevrette M.G."/>
            <person name="De Carvalho L.P.S."/>
            <person name="Shen B."/>
        </authorList>
    </citation>
    <scope>NUCLEOTIDE SEQUENCE [LARGE SCALE GENOMIC DNA]</scope>
    <source>
        <strain evidence="2 3">NPDC000087</strain>
    </source>
</reference>
<evidence type="ECO:0000256" key="1">
    <source>
        <dbReference type="SAM" id="Phobius"/>
    </source>
</evidence>
<organism evidence="2 3">
    <name type="scientific">Paractinoplanes globisporus</name>
    <dbReference type="NCBI Taxonomy" id="113565"/>
    <lineage>
        <taxon>Bacteria</taxon>
        <taxon>Bacillati</taxon>
        <taxon>Actinomycetota</taxon>
        <taxon>Actinomycetes</taxon>
        <taxon>Micromonosporales</taxon>
        <taxon>Micromonosporaceae</taxon>
        <taxon>Paractinoplanes</taxon>
    </lineage>
</organism>
<evidence type="ECO:0000313" key="2">
    <source>
        <dbReference type="EMBL" id="MFF5288086.1"/>
    </source>
</evidence>
<keyword evidence="3" id="KW-1185">Reference proteome</keyword>
<comment type="caution">
    <text evidence="2">The sequence shown here is derived from an EMBL/GenBank/DDBJ whole genome shotgun (WGS) entry which is preliminary data.</text>
</comment>
<keyword evidence="1" id="KW-1133">Transmembrane helix</keyword>
<accession>A0ABW6W470</accession>